<accession>A0A1S2UTR9</accession>
<evidence type="ECO:0000313" key="5">
    <source>
        <dbReference type="Proteomes" id="UP000182179"/>
    </source>
</evidence>
<dbReference type="EMBL" id="FNTS01000002">
    <property type="protein sequence ID" value="SEE22278.1"/>
    <property type="molecule type" value="Genomic_DNA"/>
</dbReference>
<organism evidence="2 4">
    <name type="scientific">Pseudomonas costantinii</name>
    <dbReference type="NCBI Taxonomy" id="168469"/>
    <lineage>
        <taxon>Bacteria</taxon>
        <taxon>Pseudomonadati</taxon>
        <taxon>Pseudomonadota</taxon>
        <taxon>Gammaproteobacteria</taxon>
        <taxon>Pseudomonadales</taxon>
        <taxon>Pseudomonadaceae</taxon>
        <taxon>Pseudomonas</taxon>
    </lineage>
</organism>
<dbReference type="Proteomes" id="UP000181661">
    <property type="component" value="Unassembled WGS sequence"/>
</dbReference>
<reference evidence="3 5" key="2">
    <citation type="submission" date="2016-10" db="EMBL/GenBank/DDBJ databases">
        <authorList>
            <person name="Varghese N."/>
            <person name="Submissions S."/>
        </authorList>
    </citation>
    <scope>NUCLEOTIDE SEQUENCE [LARGE SCALE GENOMIC DNA]</scope>
    <source>
        <strain evidence="3 5">BS2773</strain>
    </source>
</reference>
<comment type="caution">
    <text evidence="2">The sequence shown here is derived from an EMBL/GenBank/DDBJ whole genome shotgun (WGS) entry which is preliminary data.</text>
</comment>
<evidence type="ECO:0000313" key="3">
    <source>
        <dbReference type="EMBL" id="SEE22278.1"/>
    </source>
</evidence>
<sequence>MKPLPRLLLTSLLFAAAGSAMAASSVDLTVTGLITPSACTPTLASGGTVDFGKISAKDLNADPAQPTLLEKRTQAITITCDAATLVALQGQDNRAGTDWGGTGNQYGLGMVNGTEKLGDFGLSWSSLTADGVAVRSIASYNNGSTWQTSTTLRPGALASVADNTTVAPMPLTVLSGDIELETYIAPTNELTLGSELTMDGSVTLQVVYL</sequence>
<dbReference type="AlphaFoldDB" id="A0A1S2UTR9"/>
<evidence type="ECO:0000313" key="2">
    <source>
        <dbReference type="EMBL" id="OIN49630.1"/>
    </source>
</evidence>
<keyword evidence="1" id="KW-0732">Signal</keyword>
<dbReference type="Pfam" id="PF06551">
    <property type="entry name" value="DUF1120"/>
    <property type="match status" value="1"/>
</dbReference>
<gene>
    <name evidence="2" type="ORF">BFL40_23075</name>
    <name evidence="3" type="ORF">SAMN04515675_4504</name>
</gene>
<evidence type="ECO:0000256" key="1">
    <source>
        <dbReference type="SAM" id="SignalP"/>
    </source>
</evidence>
<proteinExistence type="predicted"/>
<reference evidence="2 4" key="1">
    <citation type="submission" date="2016-08" db="EMBL/GenBank/DDBJ databases">
        <title>Draft genome sequence of Pseudomonas costantinii LMG 22119, type strain isolated from cultivated mushroom (Agaricus bisporus) sporophores.</title>
        <authorList>
            <person name="Tambong J.T."/>
        </authorList>
    </citation>
    <scope>NUCLEOTIDE SEQUENCE [LARGE SCALE GENOMIC DNA]</scope>
    <source>
        <strain evidence="2 4">LMG 22119</strain>
    </source>
</reference>
<name>A0A1S2UTR9_9PSED</name>
<feature type="chain" id="PRO_5010327856" evidence="1">
    <location>
        <begin position="23"/>
        <end position="209"/>
    </location>
</feature>
<dbReference type="Proteomes" id="UP000182179">
    <property type="component" value="Unassembled WGS sequence"/>
</dbReference>
<keyword evidence="5" id="KW-1185">Reference proteome</keyword>
<dbReference type="EMBL" id="MDDR01000037">
    <property type="protein sequence ID" value="OIN49630.1"/>
    <property type="molecule type" value="Genomic_DNA"/>
</dbReference>
<dbReference type="RefSeq" id="WP_071486088.1">
    <property type="nucleotide sequence ID" value="NZ_FNTS01000002.1"/>
</dbReference>
<dbReference type="InterPro" id="IPR010546">
    <property type="entry name" value="DUF1120"/>
</dbReference>
<dbReference type="OrthoDB" id="6602106at2"/>
<protein>
    <submittedName>
        <fullName evidence="3">Pilin (Type 1 fimbria component protein)</fullName>
    </submittedName>
</protein>
<feature type="signal peptide" evidence="1">
    <location>
        <begin position="1"/>
        <end position="22"/>
    </location>
</feature>
<evidence type="ECO:0000313" key="4">
    <source>
        <dbReference type="Proteomes" id="UP000181661"/>
    </source>
</evidence>